<comment type="pathway">
    <text evidence="1">Secondary metabolite biosynthesis; hopanoid biosynthesis.</text>
</comment>
<dbReference type="InterPro" id="IPR002365">
    <property type="entry name" value="Terpene_synthase_CS"/>
</dbReference>
<dbReference type="SFLD" id="SFLDG01016">
    <property type="entry name" value="Prenyltransferase_Like_2"/>
    <property type="match status" value="1"/>
</dbReference>
<dbReference type="NCBIfam" id="TIGR01787">
    <property type="entry name" value="squalene_cyclas"/>
    <property type="match status" value="1"/>
</dbReference>
<evidence type="ECO:0000256" key="3">
    <source>
        <dbReference type="ARBA" id="ARBA00022737"/>
    </source>
</evidence>
<keyword evidence="4" id="KW-0413">Isomerase</keyword>
<dbReference type="EMBL" id="FXTI01000001">
    <property type="protein sequence ID" value="SMO37417.1"/>
    <property type="molecule type" value="Genomic_DNA"/>
</dbReference>
<sequence>MHKPEQIRGVSQAIDHLVQELIEKQQKDGRWTFCFESGPMTDSYMLLLYEILGLGKSEIREGLAERILSLSDQGVWKLYSDEKDGNVSATMESSLALVATGFKDPSDPVIKKSQNFVREQGGIDAMGSLTKVMLTLTGYNGWPHHAQVPVKIFLLPWWFPISFFDFVGFTRVHVAPILLASHREFTLKLPRGPVDATAWTGTRPEEVKRKEPLRDLEQKIHQLLPHATVNGNDLSRLAEKRGLRFILTRRESDGTLYSYFSSTFLMVFGLMALGYPRNHPVIVQAINGLEHFLMPVKGGLHLQETTSTVWDTALISYALQEAGVSAQHPAIQKGVRYLLSRQHVRYGDWALRNPGESPGGWGFSDINTMNPDLDDTSYSLRALGPSTRMDYQIFESWNRGGRWALSMQNRDGGWSAFEKNTDKKWPKVLLPATDARTVWTDPSTNDLTGRMLEWIGNHLGWKQGHPVVDRAVRFLLRNQESDGSWFGRWGIAYIYGTWAALTGLTAVELKHRDDSIRRGVDWLLSIQNKDGGWGESCESDVQRKYIPLNRSILVQTAWAVDALVAVYDRPVPALEAGVFRLLEMVKNMDSLEKYPTGGGLAGQFYIYYHSYPYIWPLVALSHYQKKFGKVEN</sequence>
<evidence type="ECO:0000256" key="4">
    <source>
        <dbReference type="ARBA" id="ARBA00023235"/>
    </source>
</evidence>
<dbReference type="PROSITE" id="PS01074">
    <property type="entry name" value="TERPENE_SYNTHASES"/>
    <property type="match status" value="1"/>
</dbReference>
<evidence type="ECO:0000313" key="8">
    <source>
        <dbReference type="Proteomes" id="UP000315636"/>
    </source>
</evidence>
<evidence type="ECO:0000256" key="2">
    <source>
        <dbReference type="ARBA" id="ARBA00009755"/>
    </source>
</evidence>
<evidence type="ECO:0000259" key="5">
    <source>
        <dbReference type="Pfam" id="PF13243"/>
    </source>
</evidence>
<organism evidence="7 8">
    <name type="scientific">Melghirimyces algeriensis</name>
    <dbReference type="NCBI Taxonomy" id="910412"/>
    <lineage>
        <taxon>Bacteria</taxon>
        <taxon>Bacillati</taxon>
        <taxon>Bacillota</taxon>
        <taxon>Bacilli</taxon>
        <taxon>Bacillales</taxon>
        <taxon>Thermoactinomycetaceae</taxon>
        <taxon>Melghirimyces</taxon>
    </lineage>
</organism>
<accession>A0A521ARH8</accession>
<dbReference type="AlphaFoldDB" id="A0A521ARH8"/>
<dbReference type="OrthoDB" id="9758578at2"/>
<dbReference type="InterPro" id="IPR032697">
    <property type="entry name" value="SQ_cyclase_N"/>
</dbReference>
<dbReference type="RefSeq" id="WP_142503996.1">
    <property type="nucleotide sequence ID" value="NZ_FXTI01000001.1"/>
</dbReference>
<comment type="similarity">
    <text evidence="2">Belongs to the terpene cyclase/mutase family.</text>
</comment>
<dbReference type="InterPro" id="IPR008930">
    <property type="entry name" value="Terpenoid_cyclase/PrenylTrfase"/>
</dbReference>
<protein>
    <submittedName>
        <fullName evidence="7">Sporulenol synthase</fullName>
    </submittedName>
</protein>
<keyword evidence="3" id="KW-0677">Repeat</keyword>
<dbReference type="Gene3D" id="1.50.10.20">
    <property type="match status" value="2"/>
</dbReference>
<dbReference type="Proteomes" id="UP000315636">
    <property type="component" value="Unassembled WGS sequence"/>
</dbReference>
<dbReference type="GO" id="GO:0016104">
    <property type="term" value="P:triterpenoid biosynthetic process"/>
    <property type="evidence" value="ECO:0007669"/>
    <property type="project" value="InterPro"/>
</dbReference>
<name>A0A521ARH8_9BACL</name>
<dbReference type="PANTHER" id="PTHR11764:SF20">
    <property type="entry name" value="LANOSTEROL SYNTHASE"/>
    <property type="match status" value="1"/>
</dbReference>
<keyword evidence="8" id="KW-1185">Reference proteome</keyword>
<dbReference type="GO" id="GO:0016866">
    <property type="term" value="F:intramolecular transferase activity"/>
    <property type="evidence" value="ECO:0007669"/>
    <property type="project" value="InterPro"/>
</dbReference>
<dbReference type="Pfam" id="PF13243">
    <property type="entry name" value="SQHop_cyclase_C"/>
    <property type="match status" value="1"/>
</dbReference>
<dbReference type="PANTHER" id="PTHR11764">
    <property type="entry name" value="TERPENE CYCLASE/MUTASE FAMILY MEMBER"/>
    <property type="match status" value="1"/>
</dbReference>
<dbReference type="UniPathway" id="UPA00337"/>
<dbReference type="InterPro" id="IPR018333">
    <property type="entry name" value="Squalene_cyclase"/>
</dbReference>
<evidence type="ECO:0000259" key="6">
    <source>
        <dbReference type="Pfam" id="PF13249"/>
    </source>
</evidence>
<evidence type="ECO:0000256" key="1">
    <source>
        <dbReference type="ARBA" id="ARBA00004999"/>
    </source>
</evidence>
<dbReference type="Pfam" id="PF13249">
    <property type="entry name" value="SQHop_cyclase_N"/>
    <property type="match status" value="1"/>
</dbReference>
<gene>
    <name evidence="7" type="ORF">SAMN06264849_101302</name>
</gene>
<feature type="domain" description="Squalene cyclase N-terminal" evidence="6">
    <location>
        <begin position="15"/>
        <end position="294"/>
    </location>
</feature>
<feature type="domain" description="Squalene cyclase C-terminal" evidence="5">
    <location>
        <begin position="307"/>
        <end position="625"/>
    </location>
</feature>
<evidence type="ECO:0000313" key="7">
    <source>
        <dbReference type="EMBL" id="SMO37417.1"/>
    </source>
</evidence>
<dbReference type="InterPro" id="IPR032696">
    <property type="entry name" value="SQ_cyclase_C"/>
</dbReference>
<dbReference type="SUPFAM" id="SSF48239">
    <property type="entry name" value="Terpenoid cyclases/Protein prenyltransferases"/>
    <property type="match status" value="2"/>
</dbReference>
<dbReference type="GO" id="GO:0005811">
    <property type="term" value="C:lipid droplet"/>
    <property type="evidence" value="ECO:0007669"/>
    <property type="project" value="InterPro"/>
</dbReference>
<reference evidence="7 8" key="1">
    <citation type="submission" date="2017-05" db="EMBL/GenBank/DDBJ databases">
        <authorList>
            <person name="Varghese N."/>
            <person name="Submissions S."/>
        </authorList>
    </citation>
    <scope>NUCLEOTIDE SEQUENCE [LARGE SCALE GENOMIC DNA]</scope>
    <source>
        <strain evidence="7 8">DSM 45474</strain>
    </source>
</reference>
<proteinExistence type="inferred from homology"/>